<sequence length="85" mass="9278">MAHEHDALAARMREHKEDLSGRISVLHGELDVVLVYADGLKGPLETGGTRAEFENARDWLSALMDNIEAMKKTVKTEVDGFVAGG</sequence>
<reference evidence="1" key="1">
    <citation type="submission" date="2022-11" db="EMBL/GenBank/DDBJ databases">
        <title>Chromosomal genome sequence assembly and mating type (MAT) locus characterization of the leprose asexual lichenized fungus Lepraria neglecta (Nyl.) Erichsen.</title>
        <authorList>
            <person name="Allen J.L."/>
            <person name="Pfeffer B."/>
        </authorList>
    </citation>
    <scope>NUCLEOTIDE SEQUENCE</scope>
    <source>
        <strain evidence="1">Allen 5258</strain>
    </source>
</reference>
<dbReference type="EMBL" id="JASNWA010000004">
    <property type="protein sequence ID" value="KAK3176280.1"/>
    <property type="molecule type" value="Genomic_DNA"/>
</dbReference>
<organism evidence="1 2">
    <name type="scientific">Lepraria neglecta</name>
    <dbReference type="NCBI Taxonomy" id="209136"/>
    <lineage>
        <taxon>Eukaryota</taxon>
        <taxon>Fungi</taxon>
        <taxon>Dikarya</taxon>
        <taxon>Ascomycota</taxon>
        <taxon>Pezizomycotina</taxon>
        <taxon>Lecanoromycetes</taxon>
        <taxon>OSLEUM clade</taxon>
        <taxon>Lecanoromycetidae</taxon>
        <taxon>Lecanorales</taxon>
        <taxon>Lecanorineae</taxon>
        <taxon>Stereocaulaceae</taxon>
        <taxon>Lepraria</taxon>
    </lineage>
</organism>
<dbReference type="Proteomes" id="UP001276659">
    <property type="component" value="Unassembled WGS sequence"/>
</dbReference>
<dbReference type="AlphaFoldDB" id="A0AAE0DQK5"/>
<proteinExistence type="predicted"/>
<keyword evidence="2" id="KW-1185">Reference proteome</keyword>
<evidence type="ECO:0000313" key="2">
    <source>
        <dbReference type="Proteomes" id="UP001276659"/>
    </source>
</evidence>
<comment type="caution">
    <text evidence="1">The sequence shown here is derived from an EMBL/GenBank/DDBJ whole genome shotgun (WGS) entry which is preliminary data.</text>
</comment>
<name>A0AAE0DQK5_9LECA</name>
<gene>
    <name evidence="1" type="ORF">OEA41_007603</name>
</gene>
<protein>
    <submittedName>
        <fullName evidence="1">Uncharacterized protein</fullName>
    </submittedName>
</protein>
<accession>A0AAE0DQK5</accession>
<evidence type="ECO:0000313" key="1">
    <source>
        <dbReference type="EMBL" id="KAK3176280.1"/>
    </source>
</evidence>